<sequence>CVLTLVLENSTQVETPDNPFTAPFNIKITESFMNRVGYQGVVDKKKDIIQYPRFITIIIANLMKKFPDISLRFEEDYHSIKDDISLEKKRKQSARVMSSPRKSLKVTIKQKKQITTSITPLSDDKERDEITKATLLGEEDDESYASKFADSMLNDDVYDSSTRIEPESHKENPVVVDDDDVNDKQKQDEPKDDNVETMDDVAKENDNDDQTDHTLARTYATGSMVTRNE</sequence>
<gene>
    <name evidence="2" type="ORF">Tci_622048</name>
</gene>
<name>A0A699JP96_TANCI</name>
<comment type="caution">
    <text evidence="2">The sequence shown here is derived from an EMBL/GenBank/DDBJ whole genome shotgun (WGS) entry which is preliminary data.</text>
</comment>
<feature type="compositionally biased region" description="Basic and acidic residues" evidence="1">
    <location>
        <begin position="162"/>
        <end position="172"/>
    </location>
</feature>
<dbReference type="AlphaFoldDB" id="A0A699JP96"/>
<reference evidence="2" key="1">
    <citation type="journal article" date="2019" name="Sci. Rep.">
        <title>Draft genome of Tanacetum cinerariifolium, the natural source of mosquito coil.</title>
        <authorList>
            <person name="Yamashiro T."/>
            <person name="Shiraishi A."/>
            <person name="Satake H."/>
            <person name="Nakayama K."/>
        </authorList>
    </citation>
    <scope>NUCLEOTIDE SEQUENCE</scope>
</reference>
<evidence type="ECO:0000256" key="1">
    <source>
        <dbReference type="SAM" id="MobiDB-lite"/>
    </source>
</evidence>
<feature type="non-terminal residue" evidence="2">
    <location>
        <position position="1"/>
    </location>
</feature>
<evidence type="ECO:0000313" key="2">
    <source>
        <dbReference type="EMBL" id="GFA50076.1"/>
    </source>
</evidence>
<organism evidence="2">
    <name type="scientific">Tanacetum cinerariifolium</name>
    <name type="common">Dalmatian daisy</name>
    <name type="synonym">Chrysanthemum cinerariifolium</name>
    <dbReference type="NCBI Taxonomy" id="118510"/>
    <lineage>
        <taxon>Eukaryota</taxon>
        <taxon>Viridiplantae</taxon>
        <taxon>Streptophyta</taxon>
        <taxon>Embryophyta</taxon>
        <taxon>Tracheophyta</taxon>
        <taxon>Spermatophyta</taxon>
        <taxon>Magnoliopsida</taxon>
        <taxon>eudicotyledons</taxon>
        <taxon>Gunneridae</taxon>
        <taxon>Pentapetalae</taxon>
        <taxon>asterids</taxon>
        <taxon>campanulids</taxon>
        <taxon>Asterales</taxon>
        <taxon>Asteraceae</taxon>
        <taxon>Asteroideae</taxon>
        <taxon>Anthemideae</taxon>
        <taxon>Anthemidinae</taxon>
        <taxon>Tanacetum</taxon>
    </lineage>
</organism>
<protein>
    <submittedName>
        <fullName evidence="2">Uncharacterized protein</fullName>
    </submittedName>
</protein>
<feature type="region of interest" description="Disordered" evidence="1">
    <location>
        <begin position="162"/>
        <end position="229"/>
    </location>
</feature>
<proteinExistence type="predicted"/>
<dbReference type="EMBL" id="BKCJ010434957">
    <property type="protein sequence ID" value="GFA50076.1"/>
    <property type="molecule type" value="Genomic_DNA"/>
</dbReference>
<feature type="compositionally biased region" description="Polar residues" evidence="1">
    <location>
        <begin position="220"/>
        <end position="229"/>
    </location>
</feature>
<feature type="compositionally biased region" description="Basic and acidic residues" evidence="1">
    <location>
        <begin position="182"/>
        <end position="215"/>
    </location>
</feature>
<accession>A0A699JP96</accession>